<dbReference type="Proteomes" id="UP001410394">
    <property type="component" value="Unassembled WGS sequence"/>
</dbReference>
<dbReference type="InterPro" id="IPR019079">
    <property type="entry name" value="Capsule_synth_CapA"/>
</dbReference>
<dbReference type="RefSeq" id="WP_345917818.1">
    <property type="nucleotide sequence ID" value="NZ_JBDIVE010000001.1"/>
</dbReference>
<dbReference type="PANTHER" id="PTHR33393">
    <property type="entry name" value="POLYGLUTAMINE SYNTHESIS ACCESSORY PROTEIN RV0574C-RELATED"/>
    <property type="match status" value="1"/>
</dbReference>
<keyword evidence="4" id="KW-1185">Reference proteome</keyword>
<comment type="caution">
    <text evidence="3">The sequence shown here is derived from an EMBL/GenBank/DDBJ whole genome shotgun (WGS) entry which is preliminary data.</text>
</comment>
<protein>
    <submittedName>
        <fullName evidence="3">CapA family protein</fullName>
    </submittedName>
</protein>
<reference evidence="3 4" key="1">
    <citation type="journal article" date="2018" name="Int. J. Syst. Evol. Microbiol.">
        <title>Uliginosibacterium sediminicola sp. nov., isolated from freshwater sediment.</title>
        <authorList>
            <person name="Hwang W.M."/>
            <person name="Kim S.M."/>
            <person name="Kang K."/>
            <person name="Ahn T.Y."/>
        </authorList>
    </citation>
    <scope>NUCLEOTIDE SEQUENCE [LARGE SCALE GENOMIC DNA]</scope>
    <source>
        <strain evidence="3 4">M1-21</strain>
    </source>
</reference>
<dbReference type="PANTHER" id="PTHR33393:SF13">
    <property type="entry name" value="PGA BIOSYNTHESIS PROTEIN CAPA"/>
    <property type="match status" value="1"/>
</dbReference>
<dbReference type="InterPro" id="IPR052169">
    <property type="entry name" value="CW_Biosynth-Accessory"/>
</dbReference>
<dbReference type="InterPro" id="IPR029052">
    <property type="entry name" value="Metallo-depent_PP-like"/>
</dbReference>
<dbReference type="SMART" id="SM00854">
    <property type="entry name" value="PGA_cap"/>
    <property type="match status" value="1"/>
</dbReference>
<dbReference type="SUPFAM" id="SSF56300">
    <property type="entry name" value="Metallo-dependent phosphatases"/>
    <property type="match status" value="1"/>
</dbReference>
<dbReference type="EMBL" id="JBDIVE010000001">
    <property type="protein sequence ID" value="MEN3067050.1"/>
    <property type="molecule type" value="Genomic_DNA"/>
</dbReference>
<evidence type="ECO:0000313" key="3">
    <source>
        <dbReference type="EMBL" id="MEN3067050.1"/>
    </source>
</evidence>
<dbReference type="Pfam" id="PF09587">
    <property type="entry name" value="PGA_cap"/>
    <property type="match status" value="1"/>
</dbReference>
<evidence type="ECO:0000313" key="4">
    <source>
        <dbReference type="Proteomes" id="UP001410394"/>
    </source>
</evidence>
<sequence>MSFTLALSGQALLHGPLQPRDDSAVRELLRADIALCNLEASVASDAGWPTKTKTLHLATPAALDSLRALGFSSLAHANNHAFDLGPPGILATHAAAKAAGLSIAGSGLCIAEAIRPSLLPLGAGRQAAIFALDLGPQPDIVYADTMRAGIAPLRMQRRIALPPERLHALREILAELGDDRRLAARQAVGYSAGAAEDGLQAFGQHFIDGPSVAAHWQAEPDDFAQLAQSMAAAREAGHFIVLCLHNHHWEPEWHLTPQWFPALARQLIAAGADVILGTGAPVLQPAQLIDGKPVFSGLGNFAFHTRRSKRYADNKVDVWRSVAVRLHIDERDRCRAIDVLPIAVGRPAEEGGSAGAPTPTPLAGSDAAEILQRFSSNLDDAGRALLNP</sequence>
<feature type="domain" description="Capsule synthesis protein CapA" evidence="2">
    <location>
        <begin position="4"/>
        <end position="305"/>
    </location>
</feature>
<evidence type="ECO:0000259" key="2">
    <source>
        <dbReference type="SMART" id="SM00854"/>
    </source>
</evidence>
<proteinExistence type="inferred from homology"/>
<comment type="similarity">
    <text evidence="1">Belongs to the CapA family.</text>
</comment>
<accession>A0ABU9YTK0</accession>
<gene>
    <name evidence="3" type="ORF">ABDB84_01095</name>
</gene>
<evidence type="ECO:0000256" key="1">
    <source>
        <dbReference type="ARBA" id="ARBA00005662"/>
    </source>
</evidence>
<name>A0ABU9YTK0_9RHOO</name>
<organism evidence="3 4">
    <name type="scientific">Uliginosibacterium sediminicola</name>
    <dbReference type="NCBI Taxonomy" id="2024550"/>
    <lineage>
        <taxon>Bacteria</taxon>
        <taxon>Pseudomonadati</taxon>
        <taxon>Pseudomonadota</taxon>
        <taxon>Betaproteobacteria</taxon>
        <taxon>Rhodocyclales</taxon>
        <taxon>Zoogloeaceae</taxon>
        <taxon>Uliginosibacterium</taxon>
    </lineage>
</organism>